<organism evidence="6 7">
    <name type="scientific">Mucilaginibacter pocheonensis</name>
    <dbReference type="NCBI Taxonomy" id="398050"/>
    <lineage>
        <taxon>Bacteria</taxon>
        <taxon>Pseudomonadati</taxon>
        <taxon>Bacteroidota</taxon>
        <taxon>Sphingobacteriia</taxon>
        <taxon>Sphingobacteriales</taxon>
        <taxon>Sphingobacteriaceae</taxon>
        <taxon>Mucilaginibacter</taxon>
    </lineage>
</organism>
<comment type="similarity">
    <text evidence="1">Belongs to the LysR transcriptional regulatory family.</text>
</comment>
<keyword evidence="3" id="KW-0238">DNA-binding</keyword>
<dbReference type="EMBL" id="JAVDUU010000003">
    <property type="protein sequence ID" value="MDR6943778.1"/>
    <property type="molecule type" value="Genomic_DNA"/>
</dbReference>
<dbReference type="InterPro" id="IPR005119">
    <property type="entry name" value="LysR_subst-bd"/>
</dbReference>
<evidence type="ECO:0000256" key="1">
    <source>
        <dbReference type="ARBA" id="ARBA00009437"/>
    </source>
</evidence>
<dbReference type="PROSITE" id="PS50931">
    <property type="entry name" value="HTH_LYSR"/>
    <property type="match status" value="1"/>
</dbReference>
<dbReference type="InterPro" id="IPR036388">
    <property type="entry name" value="WH-like_DNA-bd_sf"/>
</dbReference>
<keyword evidence="7" id="KW-1185">Reference proteome</keyword>
<proteinExistence type="inferred from homology"/>
<accession>A0ABU1TEK1</accession>
<evidence type="ECO:0000259" key="5">
    <source>
        <dbReference type="PROSITE" id="PS50931"/>
    </source>
</evidence>
<evidence type="ECO:0000313" key="6">
    <source>
        <dbReference type="EMBL" id="MDR6943778.1"/>
    </source>
</evidence>
<comment type="caution">
    <text evidence="6">The sequence shown here is derived from an EMBL/GenBank/DDBJ whole genome shotgun (WGS) entry which is preliminary data.</text>
</comment>
<sequence length="297" mass="33072">MELRQLNYFIKAAELQNFTEASGVLYITQSTLSQQIKQLEDELGIPLFDRIAKRVRLTEAGKTFLPYAIKTVKDASDGKDMLKDLMNLNTGTLTIGVTYGLTALLTKAIIDFSQKCPKIHLDIVFGTTQELLEKLDQSHIDLMLSFSQEEKSGSYKTQRLFSSCLALIVHSSHPLAAKKQIGIKQLDKLPLILPSGGFSIRNYLNLLLSRHNLEPIIQMEINDINMLLQLVDSGQWATVLMGSSIFNHPDLKAVKITGDGMTRLATITWPTGSYCKRSATIMAELLAGHAKDQMLES</sequence>
<dbReference type="Gene3D" id="3.40.190.290">
    <property type="match status" value="1"/>
</dbReference>
<feature type="domain" description="HTH lysR-type" evidence="5">
    <location>
        <begin position="1"/>
        <end position="58"/>
    </location>
</feature>
<dbReference type="Pfam" id="PF00126">
    <property type="entry name" value="HTH_1"/>
    <property type="match status" value="1"/>
</dbReference>
<dbReference type="InterPro" id="IPR050950">
    <property type="entry name" value="HTH-type_LysR_regulators"/>
</dbReference>
<dbReference type="Pfam" id="PF03466">
    <property type="entry name" value="LysR_substrate"/>
    <property type="match status" value="1"/>
</dbReference>
<dbReference type="RefSeq" id="WP_310098642.1">
    <property type="nucleotide sequence ID" value="NZ_JAVDUU010000003.1"/>
</dbReference>
<name>A0ABU1TEK1_9SPHI</name>
<dbReference type="Gene3D" id="1.10.10.10">
    <property type="entry name" value="Winged helix-like DNA-binding domain superfamily/Winged helix DNA-binding domain"/>
    <property type="match status" value="1"/>
</dbReference>
<dbReference type="InterPro" id="IPR000847">
    <property type="entry name" value="LysR_HTH_N"/>
</dbReference>
<keyword evidence="2" id="KW-0805">Transcription regulation</keyword>
<dbReference type="SUPFAM" id="SSF46785">
    <property type="entry name" value="Winged helix' DNA-binding domain"/>
    <property type="match status" value="1"/>
</dbReference>
<dbReference type="Proteomes" id="UP001247620">
    <property type="component" value="Unassembled WGS sequence"/>
</dbReference>
<evidence type="ECO:0000256" key="4">
    <source>
        <dbReference type="ARBA" id="ARBA00023163"/>
    </source>
</evidence>
<dbReference type="PANTHER" id="PTHR30419">
    <property type="entry name" value="HTH-TYPE TRANSCRIPTIONAL REGULATOR YBHD"/>
    <property type="match status" value="1"/>
</dbReference>
<dbReference type="CDD" id="cd05466">
    <property type="entry name" value="PBP2_LTTR_substrate"/>
    <property type="match status" value="1"/>
</dbReference>
<protein>
    <submittedName>
        <fullName evidence="6">LysR family cyn operon transcriptional activator</fullName>
    </submittedName>
</protein>
<evidence type="ECO:0000256" key="3">
    <source>
        <dbReference type="ARBA" id="ARBA00023125"/>
    </source>
</evidence>
<gene>
    <name evidence="6" type="ORF">J2W55_003631</name>
</gene>
<keyword evidence="4" id="KW-0804">Transcription</keyword>
<dbReference type="PANTHER" id="PTHR30419:SF8">
    <property type="entry name" value="NITROGEN ASSIMILATION TRANSCRIPTIONAL ACTIVATOR-RELATED"/>
    <property type="match status" value="1"/>
</dbReference>
<evidence type="ECO:0000313" key="7">
    <source>
        <dbReference type="Proteomes" id="UP001247620"/>
    </source>
</evidence>
<dbReference type="PRINTS" id="PR00039">
    <property type="entry name" value="HTHLYSR"/>
</dbReference>
<dbReference type="SUPFAM" id="SSF53850">
    <property type="entry name" value="Periplasmic binding protein-like II"/>
    <property type="match status" value="1"/>
</dbReference>
<dbReference type="InterPro" id="IPR036390">
    <property type="entry name" value="WH_DNA-bd_sf"/>
</dbReference>
<reference evidence="6 7" key="1">
    <citation type="submission" date="2023-07" db="EMBL/GenBank/DDBJ databases">
        <title>Sorghum-associated microbial communities from plants grown in Nebraska, USA.</title>
        <authorList>
            <person name="Schachtman D."/>
        </authorList>
    </citation>
    <scope>NUCLEOTIDE SEQUENCE [LARGE SCALE GENOMIC DNA]</scope>
    <source>
        <strain evidence="6 7">3262</strain>
    </source>
</reference>
<evidence type="ECO:0000256" key="2">
    <source>
        <dbReference type="ARBA" id="ARBA00023015"/>
    </source>
</evidence>